<evidence type="ECO:0000256" key="1">
    <source>
        <dbReference type="SAM" id="Phobius"/>
    </source>
</evidence>
<keyword evidence="1" id="KW-0812">Transmembrane</keyword>
<evidence type="ECO:0000313" key="2">
    <source>
        <dbReference type="EMBL" id="KRY82906.1"/>
    </source>
</evidence>
<reference evidence="2 3" key="1">
    <citation type="submission" date="2015-01" db="EMBL/GenBank/DDBJ databases">
        <title>Evolution of Trichinella species and genotypes.</title>
        <authorList>
            <person name="Korhonen P.K."/>
            <person name="Edoardo P."/>
            <person name="Giuseppe L.R."/>
            <person name="Gasser R.B."/>
        </authorList>
    </citation>
    <scope>NUCLEOTIDE SEQUENCE [LARGE SCALE GENOMIC DNA]</scope>
    <source>
        <strain evidence="2">ISS470</strain>
    </source>
</reference>
<gene>
    <name evidence="2" type="ORF">T4D_8682</name>
</gene>
<keyword evidence="1" id="KW-1133">Transmembrane helix</keyword>
<dbReference type="AlphaFoldDB" id="A0A0V1F9T2"/>
<feature type="transmembrane region" description="Helical" evidence="1">
    <location>
        <begin position="42"/>
        <end position="68"/>
    </location>
</feature>
<evidence type="ECO:0000313" key="3">
    <source>
        <dbReference type="Proteomes" id="UP000054995"/>
    </source>
</evidence>
<sequence>MTFKVGMWDGFRIVPFLLYFAGENFCCCRSTTTTTTTSSNRGGLSCLVLCLVRYLTIWMHMATNFLYLHPM</sequence>
<dbReference type="Proteomes" id="UP000054995">
    <property type="component" value="Unassembled WGS sequence"/>
</dbReference>
<name>A0A0V1F9T2_TRIPS</name>
<organism evidence="2 3">
    <name type="scientific">Trichinella pseudospiralis</name>
    <name type="common">Parasitic roundworm</name>
    <dbReference type="NCBI Taxonomy" id="6337"/>
    <lineage>
        <taxon>Eukaryota</taxon>
        <taxon>Metazoa</taxon>
        <taxon>Ecdysozoa</taxon>
        <taxon>Nematoda</taxon>
        <taxon>Enoplea</taxon>
        <taxon>Dorylaimia</taxon>
        <taxon>Trichinellida</taxon>
        <taxon>Trichinellidae</taxon>
        <taxon>Trichinella</taxon>
    </lineage>
</organism>
<dbReference type="EMBL" id="JYDT01000157">
    <property type="protein sequence ID" value="KRY82906.1"/>
    <property type="molecule type" value="Genomic_DNA"/>
</dbReference>
<proteinExistence type="predicted"/>
<protein>
    <submittedName>
        <fullName evidence="2">Uncharacterized protein</fullName>
    </submittedName>
</protein>
<keyword evidence="1" id="KW-0472">Membrane</keyword>
<comment type="caution">
    <text evidence="2">The sequence shown here is derived from an EMBL/GenBank/DDBJ whole genome shotgun (WGS) entry which is preliminary data.</text>
</comment>
<accession>A0A0V1F9T2</accession>
<keyword evidence="3" id="KW-1185">Reference proteome</keyword>